<dbReference type="PANTHER" id="PTHR12289">
    <property type="entry name" value="METAXIN RELATED"/>
    <property type="match status" value="1"/>
</dbReference>
<reference evidence="4" key="1">
    <citation type="journal article" date="2023" name="G3 (Bethesda)">
        <title>A reference genome for the long-term kleptoplast-retaining sea slug Elysia crispata morphotype clarki.</title>
        <authorList>
            <person name="Eastman K.E."/>
            <person name="Pendleton A.L."/>
            <person name="Shaikh M.A."/>
            <person name="Suttiyut T."/>
            <person name="Ogas R."/>
            <person name="Tomko P."/>
            <person name="Gavelis G."/>
            <person name="Widhalm J.R."/>
            <person name="Wisecaver J.H."/>
        </authorList>
    </citation>
    <scope>NUCLEOTIDE SEQUENCE</scope>
    <source>
        <strain evidence="4">ECLA1</strain>
    </source>
</reference>
<sequence>MTKEIQYCLVASYRPCPEAEVCGALSYQQKSWGCLKSATSSAVKNIRHGGPVHSNDCPKLGSTPFIDLESYRPLVKRTLLPKLRATLETVRSPLSQLTSMVAEHPFLALAAGTSVTSLAVWYTAGGMTQSSRPKHPPPGPPDTLVVYGLGSGAGIPSLSPYVLKLEVYLKLAKIPYVLSKKYVTSSKGKVPWISYNGEHIADSQFCIEFIKTQFGVDLNEGLSKEQAAVAYAFRVMMDEFHFWVNVYFRLYDPEDPMLVKFNPSASSRRRLRERYVSFSHAQGVGRHSRVDIVRLFTDNLRALEALLGQKPFMMGETPTEVDCSVFAFLAAIVFYPPQEFEKQMGKSYLQSKCYILAFFLVVVMFEKALCVIHTDQSKVLPHTNLWTLSKPHMDPVSSVQATHGSSGLYPSHKDPMCSIQATHRSIGLCPSHT</sequence>
<dbReference type="GO" id="GO:0005737">
    <property type="term" value="C:cytoplasm"/>
    <property type="evidence" value="ECO:0007669"/>
    <property type="project" value="TreeGrafter"/>
</dbReference>
<proteinExistence type="inferred from homology"/>
<dbReference type="InterPro" id="IPR040079">
    <property type="entry name" value="Glutathione_S-Trfase"/>
</dbReference>
<dbReference type="SFLD" id="SFLDG01200">
    <property type="entry name" value="SUF1.1"/>
    <property type="match status" value="1"/>
</dbReference>
<feature type="domain" description="Metaxin glutathione S-transferase" evidence="2">
    <location>
        <begin position="298"/>
        <end position="339"/>
    </location>
</feature>
<evidence type="ECO:0000313" key="4">
    <source>
        <dbReference type="EMBL" id="KAK3780383.1"/>
    </source>
</evidence>
<comment type="similarity">
    <text evidence="1">Belongs to the FAX family.</text>
</comment>
<name>A0AAE1A306_9GAST</name>
<dbReference type="EMBL" id="JAWDGP010002732">
    <property type="protein sequence ID" value="KAK3780383.1"/>
    <property type="molecule type" value="Genomic_DNA"/>
</dbReference>
<protein>
    <submittedName>
        <fullName evidence="4">Uncharacterized protein</fullName>
    </submittedName>
</protein>
<dbReference type="InterPro" id="IPR012336">
    <property type="entry name" value="Thioredoxin-like_fold"/>
</dbReference>
<evidence type="ECO:0000313" key="5">
    <source>
        <dbReference type="Proteomes" id="UP001283361"/>
    </source>
</evidence>
<dbReference type="AlphaFoldDB" id="A0AAE1A306"/>
<evidence type="ECO:0000256" key="1">
    <source>
        <dbReference type="ARBA" id="ARBA00006475"/>
    </source>
</evidence>
<dbReference type="Pfam" id="PF17171">
    <property type="entry name" value="GST_C_6"/>
    <property type="match status" value="1"/>
</dbReference>
<dbReference type="PANTHER" id="PTHR12289:SF41">
    <property type="entry name" value="FAILED AXON CONNECTIONS-RELATED"/>
    <property type="match status" value="1"/>
</dbReference>
<gene>
    <name evidence="4" type="ORF">RRG08_062004</name>
</gene>
<dbReference type="Gene3D" id="3.40.30.10">
    <property type="entry name" value="Glutaredoxin"/>
    <property type="match status" value="1"/>
</dbReference>
<organism evidence="4 5">
    <name type="scientific">Elysia crispata</name>
    <name type="common">lettuce slug</name>
    <dbReference type="NCBI Taxonomy" id="231223"/>
    <lineage>
        <taxon>Eukaryota</taxon>
        <taxon>Metazoa</taxon>
        <taxon>Spiralia</taxon>
        <taxon>Lophotrochozoa</taxon>
        <taxon>Mollusca</taxon>
        <taxon>Gastropoda</taxon>
        <taxon>Heterobranchia</taxon>
        <taxon>Euthyneura</taxon>
        <taxon>Panpulmonata</taxon>
        <taxon>Sacoglossa</taxon>
        <taxon>Placobranchoidea</taxon>
        <taxon>Plakobranchidae</taxon>
        <taxon>Elysia</taxon>
    </lineage>
</organism>
<comment type="caution">
    <text evidence="4">The sequence shown here is derived from an EMBL/GenBank/DDBJ whole genome shotgun (WGS) entry which is preliminary data.</text>
</comment>
<dbReference type="InterPro" id="IPR026928">
    <property type="entry name" value="FAX/IsoI-like"/>
</dbReference>
<accession>A0AAE1A306</accession>
<dbReference type="InterPro" id="IPR050931">
    <property type="entry name" value="Mito_Protein_Transport_Metaxin"/>
</dbReference>
<dbReference type="InterPro" id="IPR036282">
    <property type="entry name" value="Glutathione-S-Trfase_C_sf"/>
</dbReference>
<keyword evidence="5" id="KW-1185">Reference proteome</keyword>
<feature type="domain" description="Thioredoxin-like fold" evidence="3">
    <location>
        <begin position="160"/>
        <end position="254"/>
    </location>
</feature>
<dbReference type="SFLD" id="SFLDG01180">
    <property type="entry name" value="SUF1"/>
    <property type="match status" value="1"/>
</dbReference>
<dbReference type="CDD" id="cd03193">
    <property type="entry name" value="GST_C_Metaxin"/>
    <property type="match status" value="1"/>
</dbReference>
<dbReference type="Pfam" id="PF17172">
    <property type="entry name" value="GST_N_4"/>
    <property type="match status" value="1"/>
</dbReference>
<evidence type="ECO:0000259" key="3">
    <source>
        <dbReference type="Pfam" id="PF17172"/>
    </source>
</evidence>
<dbReference type="InterPro" id="IPR036249">
    <property type="entry name" value="Thioredoxin-like_sf"/>
</dbReference>
<dbReference type="Gene3D" id="1.20.1050.10">
    <property type="match status" value="1"/>
</dbReference>
<dbReference type="SUPFAM" id="SSF47616">
    <property type="entry name" value="GST C-terminal domain-like"/>
    <property type="match status" value="1"/>
</dbReference>
<evidence type="ECO:0000259" key="2">
    <source>
        <dbReference type="Pfam" id="PF17171"/>
    </source>
</evidence>
<dbReference type="SUPFAM" id="SSF52833">
    <property type="entry name" value="Thioredoxin-like"/>
    <property type="match status" value="1"/>
</dbReference>
<dbReference type="SFLD" id="SFLDS00019">
    <property type="entry name" value="Glutathione_Transferase_(cytos"/>
    <property type="match status" value="1"/>
</dbReference>
<dbReference type="InterPro" id="IPR033468">
    <property type="entry name" value="Metaxin_GST"/>
</dbReference>
<dbReference type="Proteomes" id="UP001283361">
    <property type="component" value="Unassembled WGS sequence"/>
</dbReference>